<keyword evidence="2" id="KW-0997">Cell inner membrane</keyword>
<evidence type="ECO:0000256" key="5">
    <source>
        <dbReference type="ARBA" id="ARBA00023136"/>
    </source>
</evidence>
<evidence type="ECO:0000256" key="3">
    <source>
        <dbReference type="ARBA" id="ARBA00022692"/>
    </source>
</evidence>
<evidence type="ECO:0000313" key="7">
    <source>
        <dbReference type="EMBL" id="SDB37984.1"/>
    </source>
</evidence>
<evidence type="ECO:0000256" key="2">
    <source>
        <dbReference type="ARBA" id="ARBA00022519"/>
    </source>
</evidence>
<dbReference type="GO" id="GO:0048038">
    <property type="term" value="F:quinone binding"/>
    <property type="evidence" value="ECO:0007669"/>
    <property type="project" value="UniProtKB-KW"/>
</dbReference>
<dbReference type="EMBL" id="FMXO01000009">
    <property type="protein sequence ID" value="SDB37984.1"/>
    <property type="molecule type" value="Genomic_DNA"/>
</dbReference>
<feature type="transmembrane region" description="Helical" evidence="6">
    <location>
        <begin position="35"/>
        <end position="54"/>
    </location>
</feature>
<keyword evidence="6" id="KW-1003">Cell membrane</keyword>
<feature type="transmembrane region" description="Helical" evidence="6">
    <location>
        <begin position="6"/>
        <end position="28"/>
    </location>
</feature>
<keyword evidence="5 6" id="KW-0472">Membrane</keyword>
<comment type="subcellular location">
    <subcellularLocation>
        <location evidence="6">Cell membrane</location>
        <topology evidence="6">Multi-pass membrane protein</topology>
    </subcellularLocation>
    <subcellularLocation>
        <location evidence="1">Membrane</location>
        <topology evidence="1">Multi-pass membrane protein</topology>
    </subcellularLocation>
</comment>
<dbReference type="STRING" id="617002.SAMN05660653_01833"/>
<dbReference type="HAMAP" id="MF_01456">
    <property type="entry name" value="NDH1_NuoK"/>
    <property type="match status" value="1"/>
</dbReference>
<keyword evidence="4 6" id="KW-1133">Transmembrane helix</keyword>
<evidence type="ECO:0000313" key="8">
    <source>
        <dbReference type="Proteomes" id="UP000198771"/>
    </source>
</evidence>
<organism evidence="7 8">
    <name type="scientific">Desulfonatronum thiosulfatophilum</name>
    <dbReference type="NCBI Taxonomy" id="617002"/>
    <lineage>
        <taxon>Bacteria</taxon>
        <taxon>Pseudomonadati</taxon>
        <taxon>Thermodesulfobacteriota</taxon>
        <taxon>Desulfovibrionia</taxon>
        <taxon>Desulfovibrionales</taxon>
        <taxon>Desulfonatronaceae</taxon>
        <taxon>Desulfonatronum</taxon>
    </lineage>
</organism>
<evidence type="ECO:0000256" key="6">
    <source>
        <dbReference type="HAMAP-Rule" id="MF_01456"/>
    </source>
</evidence>
<dbReference type="GO" id="GO:0005886">
    <property type="term" value="C:plasma membrane"/>
    <property type="evidence" value="ECO:0007669"/>
    <property type="project" value="UniProtKB-SubCell"/>
</dbReference>
<dbReference type="GO" id="GO:0042773">
    <property type="term" value="P:ATP synthesis coupled electron transport"/>
    <property type="evidence" value="ECO:0007669"/>
    <property type="project" value="InterPro"/>
</dbReference>
<proteinExistence type="inferred from homology"/>
<keyword evidence="6" id="KW-0520">NAD</keyword>
<dbReference type="InterPro" id="IPR039428">
    <property type="entry name" value="NUOK/Mnh_C1-like"/>
</dbReference>
<dbReference type="InterPro" id="IPR001133">
    <property type="entry name" value="NADH_UbQ_OxRdtase_chain4L/K"/>
</dbReference>
<keyword evidence="8" id="KW-1185">Reference proteome</keyword>
<keyword evidence="6" id="KW-0830">Ubiquinone</keyword>
<protein>
    <recommendedName>
        <fullName evidence="6">NADH-quinone oxidoreductase subunit K</fullName>
        <ecNumber evidence="6">7.1.1.-</ecNumber>
    </recommendedName>
    <alternativeName>
        <fullName evidence="6">NADH dehydrogenase I subunit K</fullName>
    </alternativeName>
    <alternativeName>
        <fullName evidence="6">NDH-1 subunit K</fullName>
    </alternativeName>
</protein>
<name>A0A1G6CYH1_9BACT</name>
<keyword evidence="6" id="KW-1278">Translocase</keyword>
<dbReference type="Pfam" id="PF00420">
    <property type="entry name" value="Oxidored_q2"/>
    <property type="match status" value="1"/>
</dbReference>
<feature type="transmembrane region" description="Helical" evidence="6">
    <location>
        <begin position="66"/>
        <end position="90"/>
    </location>
</feature>
<sequence length="106" mass="11241">MIPEISPMTIYHLVALFLLCTGLFGVIYRRTLVGMILGIELMLNGAGLSIMASAQLTPTPNEIGQVGTLLVMGIAAAEATLLLAIVLVVTRRFKGVEAARLATMRG</sequence>
<gene>
    <name evidence="6" type="primary">nuoK</name>
    <name evidence="7" type="ORF">SAMN05660653_01833</name>
</gene>
<dbReference type="Gene3D" id="1.10.287.3510">
    <property type="match status" value="1"/>
</dbReference>
<dbReference type="AlphaFoldDB" id="A0A1G6CYH1"/>
<reference evidence="7 8" key="1">
    <citation type="submission" date="2016-10" db="EMBL/GenBank/DDBJ databases">
        <authorList>
            <person name="de Groot N.N."/>
        </authorList>
    </citation>
    <scope>NUCLEOTIDE SEQUENCE [LARGE SCALE GENOMIC DNA]</scope>
    <source>
        <strain evidence="7 8">ASO4-2</strain>
    </source>
</reference>
<keyword evidence="6" id="KW-0874">Quinone</keyword>
<comment type="subunit">
    <text evidence="6">NDH-1 is composed of 14 different subunits. Subunits NuoA, H, J, K, L, M, N constitute the membrane sector of the complex.</text>
</comment>
<evidence type="ECO:0000256" key="4">
    <source>
        <dbReference type="ARBA" id="ARBA00022989"/>
    </source>
</evidence>
<dbReference type="Proteomes" id="UP000198771">
    <property type="component" value="Unassembled WGS sequence"/>
</dbReference>
<dbReference type="GO" id="GO:0050136">
    <property type="term" value="F:NADH dehydrogenase (quinone) (non-electrogenic) activity"/>
    <property type="evidence" value="ECO:0007669"/>
    <property type="project" value="UniProtKB-UniRule"/>
</dbReference>
<dbReference type="EC" id="7.1.1.-" evidence="6"/>
<comment type="similarity">
    <text evidence="6">Belongs to the complex I subunit 4L family.</text>
</comment>
<comment type="function">
    <text evidence="6">NDH-1 shuttles electrons from NADH, via FMN and iron-sulfur (Fe-S) centers, to quinones in the respiratory chain. The immediate electron acceptor for the enzyme in this species is believed to be ubiquinone. Couples the redox reaction to proton translocation (for every two electrons transferred, four hydrogen ions are translocated across the cytoplasmic membrane), and thus conserves the redox energy in a proton gradient.</text>
</comment>
<keyword evidence="3 6" id="KW-0812">Transmembrane</keyword>
<accession>A0A1G6CYH1</accession>
<evidence type="ECO:0000256" key="1">
    <source>
        <dbReference type="ARBA" id="ARBA00004141"/>
    </source>
</evidence>
<comment type="catalytic activity">
    <reaction evidence="6">
        <text>a quinone + NADH + 5 H(+)(in) = a quinol + NAD(+) + 4 H(+)(out)</text>
        <dbReference type="Rhea" id="RHEA:57888"/>
        <dbReference type="ChEBI" id="CHEBI:15378"/>
        <dbReference type="ChEBI" id="CHEBI:24646"/>
        <dbReference type="ChEBI" id="CHEBI:57540"/>
        <dbReference type="ChEBI" id="CHEBI:57945"/>
        <dbReference type="ChEBI" id="CHEBI:132124"/>
    </reaction>
</comment>
<keyword evidence="6" id="KW-0813">Transport</keyword>